<evidence type="ECO:0000313" key="1">
    <source>
        <dbReference type="EMBL" id="KAI9449748.1"/>
    </source>
</evidence>
<comment type="caution">
    <text evidence="1">The sequence shown here is derived from an EMBL/GenBank/DDBJ whole genome shotgun (WGS) entry which is preliminary data.</text>
</comment>
<evidence type="ECO:0000313" key="2">
    <source>
        <dbReference type="Proteomes" id="UP001207468"/>
    </source>
</evidence>
<gene>
    <name evidence="1" type="ORF">F5148DRAFT_1153036</name>
</gene>
<sequence>MPTASEQGRPVIIITGANNPDDALSVLPHTGADEQGIEHPCAGLTLIMACRSRRRAEAARTQLLELFESDVARLRGATDAAERVADFPRESRRGHSYARPRIGAEHPRVCGRGGAHVPVRVAPRIQPRHRAFLEHLMVTPPASRTFSNSSCSIFVTNPSYDVQHTALMSDDSLGWAWQCNVLGPLHARARPLIAVHCEELEAKLAASPIGPGRVVWMSSHAAHADAYDPDDRQLMDLIRTELSRRLGPSSQTRHFTVHPGVVASSIDAALVGHFMSEIKVVVFYLARWFGPLHHVCLAPLAIISILLSAEGTPVIQRTVQKDDLLPLRLHCYGSQRAQRGRLGAVLCVAPARKRGVALGQFGARDYYQSFITAGGKIQE</sequence>
<accession>A0ACC0TVJ2</accession>
<organism evidence="1 2">
    <name type="scientific">Russula earlei</name>
    <dbReference type="NCBI Taxonomy" id="71964"/>
    <lineage>
        <taxon>Eukaryota</taxon>
        <taxon>Fungi</taxon>
        <taxon>Dikarya</taxon>
        <taxon>Basidiomycota</taxon>
        <taxon>Agaricomycotina</taxon>
        <taxon>Agaricomycetes</taxon>
        <taxon>Russulales</taxon>
        <taxon>Russulaceae</taxon>
        <taxon>Russula</taxon>
    </lineage>
</organism>
<dbReference type="EMBL" id="JAGFNK010000477">
    <property type="protein sequence ID" value="KAI9449748.1"/>
    <property type="molecule type" value="Genomic_DNA"/>
</dbReference>
<dbReference type="Proteomes" id="UP001207468">
    <property type="component" value="Unassembled WGS sequence"/>
</dbReference>
<reference evidence="1" key="1">
    <citation type="submission" date="2021-03" db="EMBL/GenBank/DDBJ databases">
        <title>Evolutionary priming and transition to the ectomycorrhizal habit in an iconic lineage of mushroom-forming fungi: is preadaptation a requirement?</title>
        <authorList>
            <consortium name="DOE Joint Genome Institute"/>
            <person name="Looney B.P."/>
            <person name="Miyauchi S."/>
            <person name="Morin E."/>
            <person name="Drula E."/>
            <person name="Courty P.E."/>
            <person name="Chicoki N."/>
            <person name="Fauchery L."/>
            <person name="Kohler A."/>
            <person name="Kuo A."/>
            <person name="LaButti K."/>
            <person name="Pangilinan J."/>
            <person name="Lipzen A."/>
            <person name="Riley R."/>
            <person name="Andreopoulos W."/>
            <person name="He G."/>
            <person name="Johnson J."/>
            <person name="Barry K.W."/>
            <person name="Grigoriev I.V."/>
            <person name="Nagy L."/>
            <person name="Hibbett D."/>
            <person name="Henrissat B."/>
            <person name="Matheny P.B."/>
            <person name="Labbe J."/>
            <person name="Martin A.F."/>
        </authorList>
    </citation>
    <scope>NUCLEOTIDE SEQUENCE</scope>
    <source>
        <strain evidence="1">BPL698</strain>
    </source>
</reference>
<name>A0ACC0TVJ2_9AGAM</name>
<proteinExistence type="predicted"/>
<keyword evidence="2" id="KW-1185">Reference proteome</keyword>
<protein>
    <submittedName>
        <fullName evidence="1">Uncharacterized protein</fullName>
    </submittedName>
</protein>